<dbReference type="Proteomes" id="UP000042958">
    <property type="component" value="Unassembled WGS sequence"/>
</dbReference>
<dbReference type="CDD" id="cd00170">
    <property type="entry name" value="SEC14"/>
    <property type="match status" value="1"/>
</dbReference>
<reference evidence="3" key="1">
    <citation type="journal article" date="2015" name="Genome Announc.">
        <title>Draft genome sequence of the fungus Penicillium brasilianum MG11.</title>
        <authorList>
            <person name="Horn F."/>
            <person name="Linde J."/>
            <person name="Mattern D.J."/>
            <person name="Walther G."/>
            <person name="Guthke R."/>
            <person name="Brakhage A.A."/>
            <person name="Valiante V."/>
        </authorList>
    </citation>
    <scope>NUCLEOTIDE SEQUENCE [LARGE SCALE GENOMIC DNA]</scope>
    <source>
        <strain evidence="3">MG11</strain>
    </source>
</reference>
<evidence type="ECO:0000313" key="2">
    <source>
        <dbReference type="EMBL" id="CEJ54393.1"/>
    </source>
</evidence>
<dbReference type="InterPro" id="IPR052432">
    <property type="entry name" value="PITP/CRAL-TRIO"/>
</dbReference>
<keyword evidence="3" id="KW-1185">Reference proteome</keyword>
<accession>A0A0F7THC2</accession>
<dbReference type="PANTHER" id="PTHR46590:SF2">
    <property type="entry name" value="CRAL_TRIO DOMAIN PROTEIN (AFU_ORTHOLOGUE AFUA_4G13930)-RELATED"/>
    <property type="match status" value="1"/>
</dbReference>
<dbReference type="PANTHER" id="PTHR46590">
    <property type="entry name" value="PHOSPHATIDYLINOSITOL TRANSFER PROTEIN CSR1-RELATED"/>
    <property type="match status" value="1"/>
</dbReference>
<dbReference type="SUPFAM" id="SSF46938">
    <property type="entry name" value="CRAL/TRIO N-terminal domain"/>
    <property type="match status" value="1"/>
</dbReference>
<dbReference type="InterPro" id="IPR011074">
    <property type="entry name" value="CRAL/TRIO_N_dom"/>
</dbReference>
<dbReference type="PROSITE" id="PS50191">
    <property type="entry name" value="CRAL_TRIO"/>
    <property type="match status" value="1"/>
</dbReference>
<dbReference type="SMART" id="SM00516">
    <property type="entry name" value="SEC14"/>
    <property type="match status" value="1"/>
</dbReference>
<gene>
    <name evidence="2" type="ORF">PMG11_00707</name>
</gene>
<evidence type="ECO:0000313" key="3">
    <source>
        <dbReference type="Proteomes" id="UP000042958"/>
    </source>
</evidence>
<dbReference type="SMART" id="SM01100">
    <property type="entry name" value="CRAL_TRIO_N"/>
    <property type="match status" value="1"/>
</dbReference>
<dbReference type="AlphaFoldDB" id="A0A0F7THC2"/>
<name>A0A0F7THC2_PENBI</name>
<evidence type="ECO:0000259" key="1">
    <source>
        <dbReference type="PROSITE" id="PS50191"/>
    </source>
</evidence>
<protein>
    <recommendedName>
        <fullName evidence="1">CRAL-TRIO domain-containing protein</fullName>
    </recommendedName>
</protein>
<proteinExistence type="predicted"/>
<dbReference type="SUPFAM" id="SSF52087">
    <property type="entry name" value="CRAL/TRIO domain"/>
    <property type="match status" value="1"/>
</dbReference>
<dbReference type="Pfam" id="PF00650">
    <property type="entry name" value="CRAL_TRIO"/>
    <property type="match status" value="1"/>
</dbReference>
<dbReference type="Pfam" id="PF03765">
    <property type="entry name" value="CRAL_TRIO_N"/>
    <property type="match status" value="1"/>
</dbReference>
<feature type="domain" description="CRAL-TRIO" evidence="1">
    <location>
        <begin position="189"/>
        <end position="347"/>
    </location>
</feature>
<sequence length="468" mass="53285">MTTTMEIEPGYVGNLDSTQEQKLQQFWRILIQSWDPAIPPLDPAHRSSISSNATSKGHRRFFSLSRSPAQPTEEELAAIPANLLSTLKSLDAGPSELKVVGSLLIKLPGDKLQSAFLTLLKQDHPDALLLRFLRAEKWNVPKAWIKFVSSLNWRVNEYKVDEEVLLKGEEHNLQKSRLEGNSADRKDGEGYVLQLKSGKGYLHGCDKWGRPICVVRVRIHDPSQQTQKGLFDYIIHCIESVRYLQVPPVESMAIVFDLTSFSLSNWDFPPVKFIIDNFQENYPESLGALIFYNAPWIFSGFWKIIHGILDPVVASKVHFINGAKDLEKLVPKSQILKEIGGEEDWDYEYIEPLLQENDRLKDTATRDLILGERKRLGDELFRVTVNWISQTDVESSLVRRDEVIKSLNANYWKLDPYVRARSILDRTGVIKEGGRIDFYPTEVSNKVDEKLSVVTEHIDEAKLAAVSA</sequence>
<organism evidence="2 3">
    <name type="scientific">Penicillium brasilianum</name>
    <dbReference type="NCBI Taxonomy" id="104259"/>
    <lineage>
        <taxon>Eukaryota</taxon>
        <taxon>Fungi</taxon>
        <taxon>Dikarya</taxon>
        <taxon>Ascomycota</taxon>
        <taxon>Pezizomycotina</taxon>
        <taxon>Eurotiomycetes</taxon>
        <taxon>Eurotiomycetidae</taxon>
        <taxon>Eurotiales</taxon>
        <taxon>Aspergillaceae</taxon>
        <taxon>Penicillium</taxon>
    </lineage>
</organism>
<dbReference type="STRING" id="104259.A0A0F7THC2"/>
<dbReference type="Gene3D" id="3.40.525.10">
    <property type="entry name" value="CRAL-TRIO lipid binding domain"/>
    <property type="match status" value="1"/>
</dbReference>
<dbReference type="InterPro" id="IPR036273">
    <property type="entry name" value="CRAL/TRIO_N_dom_sf"/>
</dbReference>
<dbReference type="InterPro" id="IPR036865">
    <property type="entry name" value="CRAL-TRIO_dom_sf"/>
</dbReference>
<dbReference type="EMBL" id="CDHK01000001">
    <property type="protein sequence ID" value="CEJ54393.1"/>
    <property type="molecule type" value="Genomic_DNA"/>
</dbReference>
<dbReference type="InterPro" id="IPR001251">
    <property type="entry name" value="CRAL-TRIO_dom"/>
</dbReference>
<dbReference type="OrthoDB" id="43460at2759"/>